<proteinExistence type="predicted"/>
<organism evidence="1 2">
    <name type="scientific">Trachymyrmex cornetzi</name>
    <dbReference type="NCBI Taxonomy" id="471704"/>
    <lineage>
        <taxon>Eukaryota</taxon>
        <taxon>Metazoa</taxon>
        <taxon>Ecdysozoa</taxon>
        <taxon>Arthropoda</taxon>
        <taxon>Hexapoda</taxon>
        <taxon>Insecta</taxon>
        <taxon>Pterygota</taxon>
        <taxon>Neoptera</taxon>
        <taxon>Endopterygota</taxon>
        <taxon>Hymenoptera</taxon>
        <taxon>Apocrita</taxon>
        <taxon>Aculeata</taxon>
        <taxon>Formicoidea</taxon>
        <taxon>Formicidae</taxon>
        <taxon>Myrmicinae</taxon>
        <taxon>Trachymyrmex</taxon>
    </lineage>
</organism>
<dbReference type="AlphaFoldDB" id="A0A195ECQ0"/>
<sequence length="118" mass="14064">LNILQQSENSYKFSFNEPLFSMQNSVCKIELKPLIFNIDIQRNVLNRENIFRWLEETFFKPLQYPETRDISQRAGGCVLIYDKVFTSNRPIYLKPHNSRYLKMLDDDIKDLSNTAWVP</sequence>
<evidence type="ECO:0000313" key="1">
    <source>
        <dbReference type="EMBL" id="KYN22886.1"/>
    </source>
</evidence>
<feature type="non-terminal residue" evidence="1">
    <location>
        <position position="1"/>
    </location>
</feature>
<protein>
    <submittedName>
        <fullName evidence="1">Uncharacterized protein</fullName>
    </submittedName>
</protein>
<name>A0A195ECQ0_9HYME</name>
<keyword evidence="2" id="KW-1185">Reference proteome</keyword>
<reference evidence="1 2" key="1">
    <citation type="submission" date="2015-09" db="EMBL/GenBank/DDBJ databases">
        <title>Trachymyrmex cornetzi WGS genome.</title>
        <authorList>
            <person name="Nygaard S."/>
            <person name="Hu H."/>
            <person name="Boomsma J."/>
            <person name="Zhang G."/>
        </authorList>
    </citation>
    <scope>NUCLEOTIDE SEQUENCE [LARGE SCALE GENOMIC DNA]</scope>
    <source>
        <strain evidence="1">Tcor2-1</strain>
        <tissue evidence="1">Whole body</tissue>
    </source>
</reference>
<accession>A0A195ECQ0</accession>
<dbReference type="EMBL" id="KQ979074">
    <property type="protein sequence ID" value="KYN22886.1"/>
    <property type="molecule type" value="Genomic_DNA"/>
</dbReference>
<evidence type="ECO:0000313" key="2">
    <source>
        <dbReference type="Proteomes" id="UP000078492"/>
    </source>
</evidence>
<dbReference type="Proteomes" id="UP000078492">
    <property type="component" value="Unassembled WGS sequence"/>
</dbReference>
<gene>
    <name evidence="1" type="ORF">ALC57_04669</name>
</gene>